<feature type="transmembrane region" description="Helical" evidence="1">
    <location>
        <begin position="54"/>
        <end position="77"/>
    </location>
</feature>
<evidence type="ECO:0000313" key="2">
    <source>
        <dbReference type="EMBL" id="WAP91381.1"/>
    </source>
</evidence>
<keyword evidence="1" id="KW-0472">Membrane</keyword>
<dbReference type="AlphaFoldDB" id="A0A9E9FV48"/>
<evidence type="ECO:0000256" key="1">
    <source>
        <dbReference type="SAM" id="Phobius"/>
    </source>
</evidence>
<feature type="transmembrane region" description="Helical" evidence="1">
    <location>
        <begin position="83"/>
        <end position="105"/>
    </location>
</feature>
<sequence>MSMMLLLSFSFALISLTTMMIQPLSLGLMLMVISIMSSVVVSFISYPWYGYMLFLVYVGGMLVMFTYVISLIPNILFLSLKGFSLFFFFFFSVLLMMYYSLYNCMNLNVMGFNYMNMNTMSMGNSGLIMMAYNFFCYILLGILLLLVLISVVKICYYCEGPLRVFKYK</sequence>
<dbReference type="EMBL" id="ON367799">
    <property type="protein sequence ID" value="WAP91381.1"/>
    <property type="molecule type" value="Genomic_DNA"/>
</dbReference>
<accession>A0A9E9FV48</accession>
<name>A0A9E9FV48_9MOLL</name>
<feature type="transmembrane region" description="Helical" evidence="1">
    <location>
        <begin position="126"/>
        <end position="152"/>
    </location>
</feature>
<reference evidence="2" key="1">
    <citation type="submission" date="2022-04" db="EMBL/GenBank/DDBJ databases">
        <title>Genome skimming elucidates the evolutionary history of Octopodiformes.</title>
        <authorList>
            <person name="Taite M."/>
            <person name="Fernandez-Alvarez F."/>
            <person name="Braid H."/>
            <person name="Bush S."/>
            <person name="Bolstad K."/>
            <person name="Drewery J."/>
            <person name="Mills S."/>
            <person name="Strugnell J."/>
            <person name="Vecchione M."/>
            <person name="Villanueva R."/>
            <person name="Voight J."/>
            <person name="Allcock A.L."/>
        </authorList>
    </citation>
    <scope>NUCLEOTIDE SEQUENCE</scope>
    <source>
        <strain evidence="2">A200005</strain>
    </source>
</reference>
<geneLocation type="mitochondrion" evidence="2"/>
<keyword evidence="2" id="KW-0496">Mitochondrion</keyword>
<proteinExistence type="predicted"/>
<feature type="transmembrane region" description="Helical" evidence="1">
    <location>
        <begin position="30"/>
        <end position="49"/>
    </location>
</feature>
<gene>
    <name evidence="2" type="primary">nad6</name>
</gene>
<organism evidence="2">
    <name type="scientific">Opisthoteuthis californiana</name>
    <dbReference type="NCBI Taxonomy" id="167140"/>
    <lineage>
        <taxon>Eukaryota</taxon>
        <taxon>Metazoa</taxon>
        <taxon>Spiralia</taxon>
        <taxon>Lophotrochozoa</taxon>
        <taxon>Mollusca</taxon>
        <taxon>Cephalopoda</taxon>
        <taxon>Coleoidea</taxon>
        <taxon>Octopodiformes</taxon>
        <taxon>Octopoda</taxon>
        <taxon>Cirrata</taxon>
        <taxon>Opisthoteuthidae</taxon>
        <taxon>Opisthoteuthis</taxon>
    </lineage>
</organism>
<protein>
    <submittedName>
        <fullName evidence="2">NADH dehydrogenase subunit 6</fullName>
    </submittedName>
</protein>
<keyword evidence="1" id="KW-1133">Transmembrane helix</keyword>
<keyword evidence="1" id="KW-0812">Transmembrane</keyword>